<gene>
    <name evidence="1" type="ORF">HP552_10640</name>
</gene>
<protein>
    <submittedName>
        <fullName evidence="1">Uncharacterized protein</fullName>
    </submittedName>
</protein>
<dbReference type="Proteomes" id="UP000526125">
    <property type="component" value="Unassembled WGS sequence"/>
</dbReference>
<keyword evidence="2" id="KW-1185">Reference proteome</keyword>
<organism evidence="1 2">
    <name type="scientific">Paenibacillus xylanilyticus</name>
    <dbReference type="NCBI Taxonomy" id="248903"/>
    <lineage>
        <taxon>Bacteria</taxon>
        <taxon>Bacillati</taxon>
        <taxon>Bacillota</taxon>
        <taxon>Bacilli</taxon>
        <taxon>Bacillales</taxon>
        <taxon>Paenibacillaceae</taxon>
        <taxon>Paenibacillus</taxon>
    </lineage>
</organism>
<evidence type="ECO:0000313" key="2">
    <source>
        <dbReference type="Proteomes" id="UP000526125"/>
    </source>
</evidence>
<accession>A0A7Y6EVQ4</accession>
<dbReference type="AlphaFoldDB" id="A0A7Y6EVQ4"/>
<sequence>MQEISIPEHYEVRLHNGHFDLAQHEEAHTGYYEGKMETLSGEPPQGHIPHGYHWISIPGHYDRHGDHDHYEAPHWALHEHH</sequence>
<dbReference type="RefSeq" id="WP_024634529.1">
    <property type="nucleotide sequence ID" value="NZ_JABMCB010000176.1"/>
</dbReference>
<proteinExistence type="predicted"/>
<reference evidence="1 2" key="1">
    <citation type="submission" date="2020-05" db="EMBL/GenBank/DDBJ databases">
        <title>Genome Sequencing of Type Strains.</title>
        <authorList>
            <person name="Lemaire J.F."/>
            <person name="Inderbitzin P."/>
            <person name="Gregorio O.A."/>
            <person name="Collins S.B."/>
            <person name="Wespe N."/>
            <person name="Knight-Connoni V."/>
        </authorList>
    </citation>
    <scope>NUCLEOTIDE SEQUENCE [LARGE SCALE GENOMIC DNA]</scope>
    <source>
        <strain evidence="1 2">LMG 21957</strain>
    </source>
</reference>
<evidence type="ECO:0000313" key="1">
    <source>
        <dbReference type="EMBL" id="NUU75685.1"/>
    </source>
</evidence>
<name>A0A7Y6EVQ4_9BACL</name>
<dbReference type="EMBL" id="JABMCB010000176">
    <property type="protein sequence ID" value="NUU75685.1"/>
    <property type="molecule type" value="Genomic_DNA"/>
</dbReference>
<comment type="caution">
    <text evidence="1">The sequence shown here is derived from an EMBL/GenBank/DDBJ whole genome shotgun (WGS) entry which is preliminary data.</text>
</comment>